<reference evidence="2 3" key="1">
    <citation type="submission" date="2020-08" db="EMBL/GenBank/DDBJ databases">
        <title>Genome public.</title>
        <authorList>
            <person name="Liu C."/>
            <person name="Sun Q."/>
        </authorList>
    </citation>
    <scope>NUCLEOTIDE SEQUENCE [LARGE SCALE GENOMIC DNA]</scope>
    <source>
        <strain evidence="2 3">NSJ-27</strain>
    </source>
</reference>
<organism evidence="2 3">
    <name type="scientific">Clostridium facile</name>
    <dbReference type="NCBI Taxonomy" id="2763035"/>
    <lineage>
        <taxon>Bacteria</taxon>
        <taxon>Bacillati</taxon>
        <taxon>Bacillota</taxon>
        <taxon>Clostridia</taxon>
        <taxon>Eubacteriales</taxon>
        <taxon>Clostridiaceae</taxon>
        <taxon>Clostridium</taxon>
    </lineage>
</organism>
<accession>A0ABR7IR89</accession>
<evidence type="ECO:0000313" key="3">
    <source>
        <dbReference type="Proteomes" id="UP000649151"/>
    </source>
</evidence>
<dbReference type="PANTHER" id="PTHR43328">
    <property type="entry name" value="ACETYLTRANSFERASE-RELATED"/>
    <property type="match status" value="1"/>
</dbReference>
<name>A0ABR7IR89_9CLOT</name>
<dbReference type="RefSeq" id="WP_069986717.1">
    <property type="nucleotide sequence ID" value="NZ_JACOQK010000001.1"/>
</dbReference>
<dbReference type="EMBL" id="JACOQK010000001">
    <property type="protein sequence ID" value="MBC5787669.1"/>
    <property type="molecule type" value="Genomic_DNA"/>
</dbReference>
<evidence type="ECO:0000259" key="1">
    <source>
        <dbReference type="PROSITE" id="PS51186"/>
    </source>
</evidence>
<protein>
    <submittedName>
        <fullName evidence="2">GNAT family N-acetyltransferase</fullName>
    </submittedName>
</protein>
<keyword evidence="3" id="KW-1185">Reference proteome</keyword>
<dbReference type="PROSITE" id="PS51186">
    <property type="entry name" value="GNAT"/>
    <property type="match status" value="1"/>
</dbReference>
<proteinExistence type="predicted"/>
<dbReference type="SUPFAM" id="SSF55729">
    <property type="entry name" value="Acyl-CoA N-acyltransferases (Nat)"/>
    <property type="match status" value="1"/>
</dbReference>
<dbReference type="Gene3D" id="3.40.630.30">
    <property type="match status" value="1"/>
</dbReference>
<dbReference type="InterPro" id="IPR000182">
    <property type="entry name" value="GNAT_dom"/>
</dbReference>
<sequence>MEIKLRKWNNQDTQPLARLANNPNIANYLRDVFPYPYQAKDAAFFIQMCQQADSNIDLPFAITVDGSLVGSIGLTRQLDVKRKSAELGYWIGEEYWNKGIATQAVKQICEIGWNYWDINRIYAEVFSNNLASCQVLKKSGFQQEGILQKSIFKNGNFFDSILFSKIQ</sequence>
<dbReference type="InterPro" id="IPR016181">
    <property type="entry name" value="Acyl_CoA_acyltransferase"/>
</dbReference>
<dbReference type="Proteomes" id="UP000649151">
    <property type="component" value="Unassembled WGS sequence"/>
</dbReference>
<comment type="caution">
    <text evidence="2">The sequence shown here is derived from an EMBL/GenBank/DDBJ whole genome shotgun (WGS) entry which is preliminary data.</text>
</comment>
<evidence type="ECO:0000313" key="2">
    <source>
        <dbReference type="EMBL" id="MBC5787669.1"/>
    </source>
</evidence>
<feature type="domain" description="N-acetyltransferase" evidence="1">
    <location>
        <begin position="11"/>
        <end position="164"/>
    </location>
</feature>
<gene>
    <name evidence="2" type="ORF">H8Z77_06505</name>
</gene>
<dbReference type="CDD" id="cd04301">
    <property type="entry name" value="NAT_SF"/>
    <property type="match status" value="1"/>
</dbReference>
<dbReference type="Pfam" id="PF13302">
    <property type="entry name" value="Acetyltransf_3"/>
    <property type="match status" value="1"/>
</dbReference>
<dbReference type="PANTHER" id="PTHR43328:SF1">
    <property type="entry name" value="N-ACETYLTRANSFERASE DOMAIN-CONTAINING PROTEIN"/>
    <property type="match status" value="1"/>
</dbReference>